<reference evidence="1 2" key="1">
    <citation type="journal article" date="2022" name="Genome Biol. Evol.">
        <title>The Spruce Budworm Genome: Reconstructing the Evolutionary History of Antifreeze Proteins.</title>
        <authorList>
            <person name="Beliveau C."/>
            <person name="Gagne P."/>
            <person name="Picq S."/>
            <person name="Vernygora O."/>
            <person name="Keeling C.I."/>
            <person name="Pinkney K."/>
            <person name="Doucet D."/>
            <person name="Wen F."/>
            <person name="Johnston J.S."/>
            <person name="Maaroufi H."/>
            <person name="Boyle B."/>
            <person name="Laroche J."/>
            <person name="Dewar K."/>
            <person name="Juretic N."/>
            <person name="Blackburn G."/>
            <person name="Nisole A."/>
            <person name="Brunet B."/>
            <person name="Brandao M."/>
            <person name="Lumley L."/>
            <person name="Duan J."/>
            <person name="Quan G."/>
            <person name="Lucarotti C.J."/>
            <person name="Roe A.D."/>
            <person name="Sperling F.A.H."/>
            <person name="Levesque R.C."/>
            <person name="Cusson M."/>
        </authorList>
    </citation>
    <scope>NUCLEOTIDE SEQUENCE [LARGE SCALE GENOMIC DNA]</scope>
    <source>
        <strain evidence="1">Glfc:IPQL:Cfum</strain>
    </source>
</reference>
<keyword evidence="2" id="KW-1185">Reference proteome</keyword>
<name>A0ACC0K7L4_CHOFU</name>
<evidence type="ECO:0000313" key="2">
    <source>
        <dbReference type="Proteomes" id="UP001064048"/>
    </source>
</evidence>
<protein>
    <submittedName>
        <fullName evidence="1">Uncharacterized protein</fullName>
    </submittedName>
</protein>
<accession>A0ACC0K7L4</accession>
<comment type="caution">
    <text evidence="1">The sequence shown here is derived from an EMBL/GenBank/DDBJ whole genome shotgun (WGS) entry which is preliminary data.</text>
</comment>
<dbReference type="EMBL" id="CM046107">
    <property type="protein sequence ID" value="KAI8432454.1"/>
    <property type="molecule type" value="Genomic_DNA"/>
</dbReference>
<sequence>MDANIFDTSPITALENPYKTDQSKEQMALLVGYYVRCEIRNQKCRTNWVSLHRLVACHSPYIIQHHSAALVQVAAEPEQLFCVRPAGMTLPHVSLRPLLPVAVQHCRRRPTSPNTATVFNTAVPRRLRRLSFTRVQRLQCPSTPDWTLPKHLFSLIIRHKVI</sequence>
<organism evidence="1 2">
    <name type="scientific">Choristoneura fumiferana</name>
    <name type="common">Spruce budworm moth</name>
    <name type="synonym">Archips fumiferana</name>
    <dbReference type="NCBI Taxonomy" id="7141"/>
    <lineage>
        <taxon>Eukaryota</taxon>
        <taxon>Metazoa</taxon>
        <taxon>Ecdysozoa</taxon>
        <taxon>Arthropoda</taxon>
        <taxon>Hexapoda</taxon>
        <taxon>Insecta</taxon>
        <taxon>Pterygota</taxon>
        <taxon>Neoptera</taxon>
        <taxon>Endopterygota</taxon>
        <taxon>Lepidoptera</taxon>
        <taxon>Glossata</taxon>
        <taxon>Ditrysia</taxon>
        <taxon>Tortricoidea</taxon>
        <taxon>Tortricidae</taxon>
        <taxon>Tortricinae</taxon>
        <taxon>Choristoneura</taxon>
    </lineage>
</organism>
<proteinExistence type="predicted"/>
<dbReference type="Proteomes" id="UP001064048">
    <property type="component" value="Chromosome 7"/>
</dbReference>
<gene>
    <name evidence="1" type="ORF">MSG28_004846</name>
</gene>
<evidence type="ECO:0000313" key="1">
    <source>
        <dbReference type="EMBL" id="KAI8432454.1"/>
    </source>
</evidence>